<feature type="region of interest" description="Disordered" evidence="1">
    <location>
        <begin position="359"/>
        <end position="383"/>
    </location>
</feature>
<evidence type="ECO:0000313" key="3">
    <source>
        <dbReference type="Proteomes" id="UP000053989"/>
    </source>
</evidence>
<dbReference type="InParanoid" id="A0A0C3E7B9"/>
<reference evidence="2 3" key="1">
    <citation type="submission" date="2014-04" db="EMBL/GenBank/DDBJ databases">
        <authorList>
            <consortium name="DOE Joint Genome Institute"/>
            <person name="Kuo A."/>
            <person name="Kohler A."/>
            <person name="Nagy L.G."/>
            <person name="Floudas D."/>
            <person name="Copeland A."/>
            <person name="Barry K.W."/>
            <person name="Cichocki N."/>
            <person name="Veneault-Fourrey C."/>
            <person name="LaButti K."/>
            <person name="Lindquist E.A."/>
            <person name="Lipzen A."/>
            <person name="Lundell T."/>
            <person name="Morin E."/>
            <person name="Murat C."/>
            <person name="Sun H."/>
            <person name="Tunlid A."/>
            <person name="Henrissat B."/>
            <person name="Grigoriev I.V."/>
            <person name="Hibbett D.S."/>
            <person name="Martin F."/>
            <person name="Nordberg H.P."/>
            <person name="Cantor M.N."/>
            <person name="Hua S.X."/>
        </authorList>
    </citation>
    <scope>NUCLEOTIDE SEQUENCE [LARGE SCALE GENOMIC DNA]</scope>
    <source>
        <strain evidence="2 3">Foug A</strain>
    </source>
</reference>
<feature type="region of interest" description="Disordered" evidence="1">
    <location>
        <begin position="199"/>
        <end position="253"/>
    </location>
</feature>
<dbReference type="STRING" id="1036808.A0A0C3E7B9"/>
<proteinExistence type="predicted"/>
<evidence type="ECO:0000256" key="1">
    <source>
        <dbReference type="SAM" id="MobiDB-lite"/>
    </source>
</evidence>
<feature type="compositionally biased region" description="Low complexity" evidence="1">
    <location>
        <begin position="365"/>
        <end position="378"/>
    </location>
</feature>
<evidence type="ECO:0000313" key="2">
    <source>
        <dbReference type="EMBL" id="KIM63916.1"/>
    </source>
</evidence>
<name>A0A0C3E7B9_9AGAM</name>
<feature type="compositionally biased region" description="Low complexity" evidence="1">
    <location>
        <begin position="267"/>
        <end position="277"/>
    </location>
</feature>
<dbReference type="AlphaFoldDB" id="A0A0C3E7B9"/>
<dbReference type="OrthoDB" id="3243413at2759"/>
<feature type="compositionally biased region" description="Low complexity" evidence="1">
    <location>
        <begin position="227"/>
        <end position="237"/>
    </location>
</feature>
<feature type="compositionally biased region" description="Basic and acidic residues" evidence="1">
    <location>
        <begin position="485"/>
        <end position="507"/>
    </location>
</feature>
<gene>
    <name evidence="2" type="ORF">SCLCIDRAFT_1213713</name>
</gene>
<sequence length="696" mass="74570">MPKRIPTPPPGDDEPKYLSVVHPYARDGYCNMELQQDRQDFARWVACCIDKDAFFAVFHKPSARDTVIIEVNRDYSDFDRILGEHRWSEFLRNPSCDEKDRATQVFYCTYHTGRMVQKNGWKRVYVNESWFASWSPNNSLIKYPYPAPHFCDVPVEDATNHPICRPLPGATKPPVPEVIAAPKPVVGSAAWSVARGPSATTAGIQSGTTPKGASKQQGVPKLVTPPVASVKKSAAVSQATTTQGRGSGIGGGPFVVKASNVWRTDTTPSTTLAAPPADCWDSSSSVSGRSTPACRTDSPASNPPATANQVPPGLPPKNAWSNGPSLQVRTLNNSVQSFASPTSTKSSASSVPNRVINSSADNYWSTSPPTSSPDTEPSCNNVPGNSDMVHVQISDSFEEEFYGMNIKEFGADHDDGLAELDSIAPGSWGAAPLTQPWPAADTSGWDDAPQDAESYWKESQKAPEKELCSVHGVLCKKGICQESAKKDWAKKRAEAEKEREAEKGKKDNRGKRPATRGALGRGGPLAATNAQSSPFRGSGAPVRTNWRGAPRAIVSPAAMEQRDAAARSEASPTSGWGDDDASDEPNADVKNPAADATSNDGWNVSEAGFDPWASSAALAMQTKGKGRGKGKNATNQKKSTPKKPMTWAEQMDAASAGENDDLSSVMSSMSSKRRGPKSEDAKSSTSGWGNVSEMHW</sequence>
<keyword evidence="3" id="KW-1185">Reference proteome</keyword>
<feature type="compositionally biased region" description="Polar residues" evidence="1">
    <location>
        <begin position="199"/>
        <end position="217"/>
    </location>
</feature>
<feature type="compositionally biased region" description="Polar residues" evidence="1">
    <location>
        <begin position="281"/>
        <end position="290"/>
    </location>
</feature>
<accession>A0A0C3E7B9</accession>
<feature type="region of interest" description="Disordered" evidence="1">
    <location>
        <begin position="267"/>
        <end position="325"/>
    </location>
</feature>
<organism evidence="2 3">
    <name type="scientific">Scleroderma citrinum Foug A</name>
    <dbReference type="NCBI Taxonomy" id="1036808"/>
    <lineage>
        <taxon>Eukaryota</taxon>
        <taxon>Fungi</taxon>
        <taxon>Dikarya</taxon>
        <taxon>Basidiomycota</taxon>
        <taxon>Agaricomycotina</taxon>
        <taxon>Agaricomycetes</taxon>
        <taxon>Agaricomycetidae</taxon>
        <taxon>Boletales</taxon>
        <taxon>Sclerodermatineae</taxon>
        <taxon>Sclerodermataceae</taxon>
        <taxon>Scleroderma</taxon>
    </lineage>
</organism>
<protein>
    <submittedName>
        <fullName evidence="2">Uncharacterized protein</fullName>
    </submittedName>
</protein>
<dbReference type="HOGENOM" id="CLU_022953_0_0_1"/>
<dbReference type="Proteomes" id="UP000053989">
    <property type="component" value="Unassembled WGS sequence"/>
</dbReference>
<feature type="compositionally biased region" description="Polar residues" evidence="1">
    <location>
        <begin position="298"/>
        <end position="309"/>
    </location>
</feature>
<reference evidence="3" key="2">
    <citation type="submission" date="2015-01" db="EMBL/GenBank/DDBJ databases">
        <title>Evolutionary Origins and Diversification of the Mycorrhizal Mutualists.</title>
        <authorList>
            <consortium name="DOE Joint Genome Institute"/>
            <consortium name="Mycorrhizal Genomics Consortium"/>
            <person name="Kohler A."/>
            <person name="Kuo A."/>
            <person name="Nagy L.G."/>
            <person name="Floudas D."/>
            <person name="Copeland A."/>
            <person name="Barry K.W."/>
            <person name="Cichocki N."/>
            <person name="Veneault-Fourrey C."/>
            <person name="LaButti K."/>
            <person name="Lindquist E.A."/>
            <person name="Lipzen A."/>
            <person name="Lundell T."/>
            <person name="Morin E."/>
            <person name="Murat C."/>
            <person name="Riley R."/>
            <person name="Ohm R."/>
            <person name="Sun H."/>
            <person name="Tunlid A."/>
            <person name="Henrissat B."/>
            <person name="Grigoriev I.V."/>
            <person name="Hibbett D.S."/>
            <person name="Martin F."/>
        </authorList>
    </citation>
    <scope>NUCLEOTIDE SEQUENCE [LARGE SCALE GENOMIC DNA]</scope>
    <source>
        <strain evidence="3">Foug A</strain>
    </source>
</reference>
<dbReference type="EMBL" id="KN822031">
    <property type="protein sequence ID" value="KIM63916.1"/>
    <property type="molecule type" value="Genomic_DNA"/>
</dbReference>
<feature type="region of interest" description="Disordered" evidence="1">
    <location>
        <begin position="485"/>
        <end position="696"/>
    </location>
</feature>
<feature type="compositionally biased region" description="Acidic residues" evidence="1">
    <location>
        <begin position="577"/>
        <end position="586"/>
    </location>
</feature>